<evidence type="ECO:0000313" key="1">
    <source>
        <dbReference type="EMBL" id="JAD33932.1"/>
    </source>
</evidence>
<reference evidence="1" key="2">
    <citation type="journal article" date="2015" name="Data Brief">
        <title>Shoot transcriptome of the giant reed, Arundo donax.</title>
        <authorList>
            <person name="Barrero R.A."/>
            <person name="Guerrero F.D."/>
            <person name="Moolhuijzen P."/>
            <person name="Goolsby J.A."/>
            <person name="Tidwell J."/>
            <person name="Bellgard S.E."/>
            <person name="Bellgard M.I."/>
        </authorList>
    </citation>
    <scope>NUCLEOTIDE SEQUENCE</scope>
    <source>
        <tissue evidence="1">Shoot tissue taken approximately 20 cm above the soil surface</tissue>
    </source>
</reference>
<proteinExistence type="predicted"/>
<name>A0A0A8ZGD4_ARUDO</name>
<accession>A0A0A8ZGD4</accession>
<dbReference type="EMBL" id="GBRH01263963">
    <property type="protein sequence ID" value="JAD33932.1"/>
    <property type="molecule type" value="Transcribed_RNA"/>
</dbReference>
<organism evidence="1">
    <name type="scientific">Arundo donax</name>
    <name type="common">Giant reed</name>
    <name type="synonym">Donax arundinaceus</name>
    <dbReference type="NCBI Taxonomy" id="35708"/>
    <lineage>
        <taxon>Eukaryota</taxon>
        <taxon>Viridiplantae</taxon>
        <taxon>Streptophyta</taxon>
        <taxon>Embryophyta</taxon>
        <taxon>Tracheophyta</taxon>
        <taxon>Spermatophyta</taxon>
        <taxon>Magnoliopsida</taxon>
        <taxon>Liliopsida</taxon>
        <taxon>Poales</taxon>
        <taxon>Poaceae</taxon>
        <taxon>PACMAD clade</taxon>
        <taxon>Arundinoideae</taxon>
        <taxon>Arundineae</taxon>
        <taxon>Arundo</taxon>
    </lineage>
</organism>
<reference evidence="1" key="1">
    <citation type="submission" date="2014-09" db="EMBL/GenBank/DDBJ databases">
        <authorList>
            <person name="Magalhaes I.L.F."/>
            <person name="Oliveira U."/>
            <person name="Santos F.R."/>
            <person name="Vidigal T.H.D.A."/>
            <person name="Brescovit A.D."/>
            <person name="Santos A.J."/>
        </authorList>
    </citation>
    <scope>NUCLEOTIDE SEQUENCE</scope>
    <source>
        <tissue evidence="1">Shoot tissue taken approximately 20 cm above the soil surface</tissue>
    </source>
</reference>
<protein>
    <submittedName>
        <fullName evidence="1">Uncharacterized protein</fullName>
    </submittedName>
</protein>
<sequence>MTEFRFHTKLLAR</sequence>